<reference evidence="1 2" key="1">
    <citation type="submission" date="2019-03" db="EMBL/GenBank/DDBJ databases">
        <title>Single cell metagenomics reveals metabolic interactions within the superorganism composed of flagellate Streblomastix strix and complex community of Bacteroidetes bacteria on its surface.</title>
        <authorList>
            <person name="Treitli S.C."/>
            <person name="Kolisko M."/>
            <person name="Husnik F."/>
            <person name="Keeling P."/>
            <person name="Hampl V."/>
        </authorList>
    </citation>
    <scope>NUCLEOTIDE SEQUENCE [LARGE SCALE GENOMIC DNA]</scope>
    <source>
        <strain evidence="1">ST1C</strain>
    </source>
</reference>
<protein>
    <recommendedName>
        <fullName evidence="3">Tyr recombinase domain-containing protein</fullName>
    </recommendedName>
</protein>
<name>A0A5J4W3L6_9EUKA</name>
<gene>
    <name evidence="1" type="ORF">EZS28_015173</name>
</gene>
<dbReference type="Proteomes" id="UP000324800">
    <property type="component" value="Unassembled WGS sequence"/>
</dbReference>
<dbReference type="EMBL" id="SNRW01003639">
    <property type="protein sequence ID" value="KAA6389300.1"/>
    <property type="molecule type" value="Genomic_DNA"/>
</dbReference>
<proteinExistence type="predicted"/>
<evidence type="ECO:0000313" key="2">
    <source>
        <dbReference type="Proteomes" id="UP000324800"/>
    </source>
</evidence>
<accession>A0A5J4W3L6</accession>
<sequence>MLCQPSITLFVAPNVNYLLDTIHLNKYSPFSPRVALRVNLAVEGVFSHFASVLLASKRHRQKIWRVRRVLDEIRKVVGRSNDSQRTKSSEIELFSQIRTAIVMLFGIQSFHEQEIDVFALKQMMKKPQYASRTRREEQPKYKLCILLIYVQGKIGYIRQLGDQEHIGCVISSIMAFATLRLTEIHSAKATRNENGPSQLDTAVWKRDDYYLTVTFRPVSNKQVCLTIWISSWFVGRSTNVQTKPLWWCESRKKIASYEYLSKAVHMVMKGAGVQAKNSVTSIRKSSIIRSIDQSASLQEVDRASQHKDGAGTVMVHYDIYLNDRLSEILTNNECLMKLRKQMVVQIKRMHRYSRSL</sequence>
<comment type="caution">
    <text evidence="1">The sequence shown here is derived from an EMBL/GenBank/DDBJ whole genome shotgun (WGS) entry which is preliminary data.</text>
</comment>
<evidence type="ECO:0000313" key="1">
    <source>
        <dbReference type="EMBL" id="KAA6389300.1"/>
    </source>
</evidence>
<evidence type="ECO:0008006" key="3">
    <source>
        <dbReference type="Google" id="ProtNLM"/>
    </source>
</evidence>
<organism evidence="1 2">
    <name type="scientific">Streblomastix strix</name>
    <dbReference type="NCBI Taxonomy" id="222440"/>
    <lineage>
        <taxon>Eukaryota</taxon>
        <taxon>Metamonada</taxon>
        <taxon>Preaxostyla</taxon>
        <taxon>Oxymonadida</taxon>
        <taxon>Streblomastigidae</taxon>
        <taxon>Streblomastix</taxon>
    </lineage>
</organism>
<dbReference type="AlphaFoldDB" id="A0A5J4W3L6"/>